<proteinExistence type="predicted"/>
<dbReference type="EMBL" id="VSWC01000105">
    <property type="protein sequence ID" value="KAA1086560.1"/>
    <property type="molecule type" value="Genomic_DNA"/>
</dbReference>
<comment type="caution">
    <text evidence="1">The sequence shown here is derived from an EMBL/GenBank/DDBJ whole genome shotgun (WGS) entry which is preliminary data.</text>
</comment>
<sequence>MTPLCDDWWGMMGAQPASAVGWLMKARLDRLGETWPTGAEAVVCCWRGPLLGNLIKTNQVAGKGPPWRPDWSQPGCLEEAPVSRRYPPGVPPVPVILERVRYPVSVLAEKSKFVPLIPIMPS</sequence>
<protein>
    <submittedName>
        <fullName evidence="1">Uncharacterized protein</fullName>
    </submittedName>
</protein>
<dbReference type="Proteomes" id="UP000324748">
    <property type="component" value="Unassembled WGS sequence"/>
</dbReference>
<accession>A0A5B0NEU0</accession>
<evidence type="ECO:0000313" key="1">
    <source>
        <dbReference type="EMBL" id="KAA1086560.1"/>
    </source>
</evidence>
<evidence type="ECO:0000313" key="2">
    <source>
        <dbReference type="Proteomes" id="UP000324748"/>
    </source>
</evidence>
<name>A0A5B0NEU0_PUCGR</name>
<keyword evidence="2" id="KW-1185">Reference proteome</keyword>
<organism evidence="1 2">
    <name type="scientific">Puccinia graminis f. sp. tritici</name>
    <dbReference type="NCBI Taxonomy" id="56615"/>
    <lineage>
        <taxon>Eukaryota</taxon>
        <taxon>Fungi</taxon>
        <taxon>Dikarya</taxon>
        <taxon>Basidiomycota</taxon>
        <taxon>Pucciniomycotina</taxon>
        <taxon>Pucciniomycetes</taxon>
        <taxon>Pucciniales</taxon>
        <taxon>Pucciniaceae</taxon>
        <taxon>Puccinia</taxon>
    </lineage>
</organism>
<reference evidence="1 2" key="1">
    <citation type="submission" date="2019-05" db="EMBL/GenBank/DDBJ databases">
        <title>Emergence of the Ug99 lineage of the wheat stem rust pathogen through somatic hybridization.</title>
        <authorList>
            <person name="Li F."/>
            <person name="Upadhyaya N.M."/>
            <person name="Sperschneider J."/>
            <person name="Matny O."/>
            <person name="Nguyen-Phuc H."/>
            <person name="Mago R."/>
            <person name="Raley C."/>
            <person name="Miller M.E."/>
            <person name="Silverstein K.A.T."/>
            <person name="Henningsen E."/>
            <person name="Hirsch C.D."/>
            <person name="Visser B."/>
            <person name="Pretorius Z.A."/>
            <person name="Steffenson B.J."/>
            <person name="Schwessinger B."/>
            <person name="Dodds P.N."/>
            <person name="Figueroa M."/>
        </authorList>
    </citation>
    <scope>NUCLEOTIDE SEQUENCE [LARGE SCALE GENOMIC DNA]</scope>
    <source>
        <strain evidence="1">21-0</strain>
    </source>
</reference>
<dbReference type="AlphaFoldDB" id="A0A5B0NEU0"/>
<gene>
    <name evidence="1" type="ORF">PGT21_003451</name>
</gene>